<dbReference type="GO" id="GO:0008270">
    <property type="term" value="F:zinc ion binding"/>
    <property type="evidence" value="ECO:0007669"/>
    <property type="project" value="UniProtKB-KW"/>
</dbReference>
<gene>
    <name evidence="3" type="ORF">NPIL_164141</name>
</gene>
<dbReference type="PROSITE" id="PS50966">
    <property type="entry name" value="ZF_SWIM"/>
    <property type="match status" value="1"/>
</dbReference>
<evidence type="ECO:0000313" key="3">
    <source>
        <dbReference type="EMBL" id="GFS88688.1"/>
    </source>
</evidence>
<organism evidence="3 4">
    <name type="scientific">Nephila pilipes</name>
    <name type="common">Giant wood spider</name>
    <name type="synonym">Nephila maculata</name>
    <dbReference type="NCBI Taxonomy" id="299642"/>
    <lineage>
        <taxon>Eukaryota</taxon>
        <taxon>Metazoa</taxon>
        <taxon>Ecdysozoa</taxon>
        <taxon>Arthropoda</taxon>
        <taxon>Chelicerata</taxon>
        <taxon>Arachnida</taxon>
        <taxon>Araneae</taxon>
        <taxon>Araneomorphae</taxon>
        <taxon>Entelegynae</taxon>
        <taxon>Araneoidea</taxon>
        <taxon>Nephilidae</taxon>
        <taxon>Nephila</taxon>
    </lineage>
</organism>
<reference evidence="3" key="1">
    <citation type="submission" date="2020-08" db="EMBL/GenBank/DDBJ databases">
        <title>Multicomponent nature underlies the extraordinary mechanical properties of spider dragline silk.</title>
        <authorList>
            <person name="Kono N."/>
            <person name="Nakamura H."/>
            <person name="Mori M."/>
            <person name="Yoshida Y."/>
            <person name="Ohtoshi R."/>
            <person name="Malay A.D."/>
            <person name="Moran D.A.P."/>
            <person name="Tomita M."/>
            <person name="Numata K."/>
            <person name="Arakawa K."/>
        </authorList>
    </citation>
    <scope>NUCLEOTIDE SEQUENCE</scope>
</reference>
<keyword evidence="1" id="KW-0479">Metal-binding</keyword>
<dbReference type="EMBL" id="BMAW01004401">
    <property type="protein sequence ID" value="GFS88688.1"/>
    <property type="molecule type" value="Genomic_DNA"/>
</dbReference>
<dbReference type="Proteomes" id="UP000887013">
    <property type="component" value="Unassembled WGS sequence"/>
</dbReference>
<protein>
    <recommendedName>
        <fullName evidence="2">SWIM-type domain-containing protein</fullName>
    </recommendedName>
</protein>
<dbReference type="InterPro" id="IPR007527">
    <property type="entry name" value="Znf_SWIM"/>
</dbReference>
<keyword evidence="1" id="KW-0863">Zinc-finger</keyword>
<evidence type="ECO:0000259" key="2">
    <source>
        <dbReference type="PROSITE" id="PS50966"/>
    </source>
</evidence>
<name>A0A8X6TB05_NEPPI</name>
<comment type="caution">
    <text evidence="3">The sequence shown here is derived from an EMBL/GenBank/DDBJ whole genome shotgun (WGS) entry which is preliminary data.</text>
</comment>
<keyword evidence="4" id="KW-1185">Reference proteome</keyword>
<feature type="domain" description="SWIM-type" evidence="2">
    <location>
        <begin position="6"/>
        <end position="37"/>
    </location>
</feature>
<keyword evidence="1" id="KW-0862">Zinc</keyword>
<proteinExistence type="predicted"/>
<evidence type="ECO:0000313" key="4">
    <source>
        <dbReference type="Proteomes" id="UP000887013"/>
    </source>
</evidence>
<sequence length="190" mass="21649">MEPAPPDSEILNARCTCPAGRAPAFCKHTFALLHAIDDYIRKGMYTVPSERLQTWDQPKPTKKDSTMATQLFKCKCTEASSPDSNKFAFEEVTDLGKSEYIRKQMLKLEKITSEKIKPSILLGVQILGYRQQLNLSALDGLADLWSLEIIRIYQEDDKTDNLLDEETQKHFTETIKNDITGRYQVTQSGR</sequence>
<dbReference type="OrthoDB" id="6150801at2759"/>
<accession>A0A8X6TB05</accession>
<dbReference type="AlphaFoldDB" id="A0A8X6TB05"/>
<evidence type="ECO:0000256" key="1">
    <source>
        <dbReference type="PROSITE-ProRule" id="PRU00325"/>
    </source>
</evidence>